<dbReference type="PANTHER" id="PTHR24300">
    <property type="entry name" value="CYTOCHROME P450 508A4-RELATED"/>
    <property type="match status" value="1"/>
</dbReference>
<dbReference type="GO" id="GO:0005506">
    <property type="term" value="F:iron ion binding"/>
    <property type="evidence" value="ECO:0007669"/>
    <property type="project" value="InterPro"/>
</dbReference>
<keyword evidence="10" id="KW-0472">Membrane</keyword>
<dbReference type="PRINTS" id="PR00385">
    <property type="entry name" value="P450"/>
</dbReference>
<accession>A0A9E8C0L7</accession>
<dbReference type="GO" id="GO:0016712">
    <property type="term" value="F:oxidoreductase activity, acting on paired donors, with incorporation or reduction of molecular oxygen, reduced flavin or flavoprotein as one donor, and incorporation of one atom of oxygen"/>
    <property type="evidence" value="ECO:0007669"/>
    <property type="project" value="TreeGrafter"/>
</dbReference>
<dbReference type="Pfam" id="PF00067">
    <property type="entry name" value="p450"/>
    <property type="match status" value="1"/>
</dbReference>
<dbReference type="InterPro" id="IPR002401">
    <property type="entry name" value="Cyt_P450_E_grp-I"/>
</dbReference>
<dbReference type="PROSITE" id="PS00086">
    <property type="entry name" value="CYTOCHROME_P450"/>
    <property type="match status" value="1"/>
</dbReference>
<evidence type="ECO:0000256" key="4">
    <source>
        <dbReference type="ARBA" id="ARBA00022723"/>
    </source>
</evidence>
<protein>
    <submittedName>
        <fullName evidence="11">Cytochrome P450 CYP304V1</fullName>
    </submittedName>
</protein>
<keyword evidence="10" id="KW-1133">Transmembrane helix</keyword>
<evidence type="ECO:0000256" key="2">
    <source>
        <dbReference type="ARBA" id="ARBA00010617"/>
    </source>
</evidence>
<evidence type="ECO:0000256" key="3">
    <source>
        <dbReference type="ARBA" id="ARBA00022617"/>
    </source>
</evidence>
<dbReference type="PANTHER" id="PTHR24300:SF376">
    <property type="entry name" value="CYTOCHROME P450 15A1"/>
    <property type="match status" value="1"/>
</dbReference>
<sequence length="513" mass="59679">MSLIIFILLIILIFLIIYLLIKNAYTRPENFPPGPPRLPIWGSYWILLALNYKFPHLALRELGKRYKTNVLGFYLGQTPAVITLNYETTHEMLTRSEFTNRQVNFVIKKRAFGQENLGIFFSYGDFWKEQRRYSLRTMRDFGLGRRSPNLENVVADEVKKLMTMICNGPSNEIEKTVCKEKFHILLPHGLFSGFFNAFWYVLTGDTYSDPYKSHKVFQNALKFQRSGEPLGGALVYTPWLRYIWPNKSGHVPTFESHFELVDFFKDYIKEIKENLSEDHSTGYIHEYLLELKKQNPETYSTFSEDQLLLTLVDHLIPSIVANTTVLAFTFLRILHNPHVQTKIQQEIDTVVGSGRYPTLDDRSKMIYTEATIKEGLRMDALNPLGIPRECNQDTYFQGYFIPKGTFMVPGNHSSNMDTKLWGDPENFRPERFIDTNGHLVKKDYALLFGAGKRVCVGETFSRQNMFLFLSMLMQNFQFSVPDGESLPETTYQNYINGINVAPKEFWIYAKPRF</sequence>
<dbReference type="InterPro" id="IPR036396">
    <property type="entry name" value="Cyt_P450_sf"/>
</dbReference>
<feature type="transmembrane region" description="Helical" evidence="10">
    <location>
        <begin position="5"/>
        <end position="21"/>
    </location>
</feature>
<dbReference type="InterPro" id="IPR017972">
    <property type="entry name" value="Cyt_P450_CS"/>
</dbReference>
<dbReference type="GO" id="GO:0006805">
    <property type="term" value="P:xenobiotic metabolic process"/>
    <property type="evidence" value="ECO:0007669"/>
    <property type="project" value="TreeGrafter"/>
</dbReference>
<keyword evidence="4 8" id="KW-0479">Metal-binding</keyword>
<evidence type="ECO:0000313" key="11">
    <source>
        <dbReference type="EMBL" id="UZE89849.1"/>
    </source>
</evidence>
<keyword evidence="10" id="KW-0812">Transmembrane</keyword>
<dbReference type="Gene3D" id="1.10.630.10">
    <property type="entry name" value="Cytochrome P450"/>
    <property type="match status" value="1"/>
</dbReference>
<dbReference type="GO" id="GO:0006082">
    <property type="term" value="P:organic acid metabolic process"/>
    <property type="evidence" value="ECO:0007669"/>
    <property type="project" value="TreeGrafter"/>
</dbReference>
<dbReference type="GO" id="GO:0020037">
    <property type="term" value="F:heme binding"/>
    <property type="evidence" value="ECO:0007669"/>
    <property type="project" value="InterPro"/>
</dbReference>
<comment type="similarity">
    <text evidence="2 9">Belongs to the cytochrome P450 family.</text>
</comment>
<evidence type="ECO:0000256" key="5">
    <source>
        <dbReference type="ARBA" id="ARBA00023002"/>
    </source>
</evidence>
<evidence type="ECO:0000256" key="9">
    <source>
        <dbReference type="RuleBase" id="RU000461"/>
    </source>
</evidence>
<keyword evidence="6 8" id="KW-0408">Iron</keyword>
<evidence type="ECO:0000256" key="10">
    <source>
        <dbReference type="SAM" id="Phobius"/>
    </source>
</evidence>
<keyword evidence="5 9" id="KW-0560">Oxidoreductase</keyword>
<name>A0A9E8C0L7_9NEOP</name>
<feature type="binding site" description="axial binding residue" evidence="8">
    <location>
        <position position="455"/>
    </location>
    <ligand>
        <name>heme</name>
        <dbReference type="ChEBI" id="CHEBI:30413"/>
    </ligand>
    <ligandPart>
        <name>Fe</name>
        <dbReference type="ChEBI" id="CHEBI:18248"/>
    </ligandPart>
</feature>
<keyword evidence="3 8" id="KW-0349">Heme</keyword>
<evidence type="ECO:0000256" key="8">
    <source>
        <dbReference type="PIRSR" id="PIRSR602401-1"/>
    </source>
</evidence>
<reference evidence="11" key="1">
    <citation type="journal article" date="2022" name="Insects">
        <title>Comparative Transcriptome Analysis to Reveal Differentially Expressed cytochrome P450 in Response to Imidacloprid in the Aphid Lion, Chrysoperla zastrowi sillemi (Esben-Petersen).</title>
        <authorList>
            <person name="Pathak J."/>
            <person name="Ramasamy G.G."/>
            <person name="Agrawal A."/>
            <person name="Srivastava S."/>
            <person name="Basavaarya B.R."/>
            <person name="Muthugounder M."/>
            <person name="Muniyappa V.K."/>
            <person name="Maria P."/>
            <person name="Rai A."/>
            <person name="Venkatesan T."/>
        </authorList>
    </citation>
    <scope>NUCLEOTIDE SEQUENCE</scope>
</reference>
<evidence type="ECO:0000256" key="1">
    <source>
        <dbReference type="ARBA" id="ARBA00001971"/>
    </source>
</evidence>
<comment type="cofactor">
    <cofactor evidence="1 8">
        <name>heme</name>
        <dbReference type="ChEBI" id="CHEBI:30413"/>
    </cofactor>
</comment>
<dbReference type="GO" id="GO:0008395">
    <property type="term" value="F:steroid hydroxylase activity"/>
    <property type="evidence" value="ECO:0007669"/>
    <property type="project" value="TreeGrafter"/>
</dbReference>
<dbReference type="EMBL" id="ON646333">
    <property type="protein sequence ID" value="UZE89849.1"/>
    <property type="molecule type" value="mRNA"/>
</dbReference>
<organism evidence="11">
    <name type="scientific">Chrysoperla zastrowi sillemi</name>
    <dbReference type="NCBI Taxonomy" id="482137"/>
    <lineage>
        <taxon>Eukaryota</taxon>
        <taxon>Metazoa</taxon>
        <taxon>Ecdysozoa</taxon>
        <taxon>Arthropoda</taxon>
        <taxon>Hexapoda</taxon>
        <taxon>Insecta</taxon>
        <taxon>Pterygota</taxon>
        <taxon>Neoptera</taxon>
        <taxon>Endopterygota</taxon>
        <taxon>Neuroptera</taxon>
        <taxon>Hemerobiiformia</taxon>
        <taxon>Chrysopidae</taxon>
        <taxon>Chrysopinae</taxon>
        <taxon>Chrysoperla</taxon>
    </lineage>
</organism>
<evidence type="ECO:0000256" key="6">
    <source>
        <dbReference type="ARBA" id="ARBA00023004"/>
    </source>
</evidence>
<dbReference type="InterPro" id="IPR050182">
    <property type="entry name" value="Cytochrome_P450_fam2"/>
</dbReference>
<keyword evidence="7 9" id="KW-0503">Monooxygenase</keyword>
<dbReference type="AlphaFoldDB" id="A0A9E8C0L7"/>
<dbReference type="PRINTS" id="PR00463">
    <property type="entry name" value="EP450I"/>
</dbReference>
<reference evidence="11" key="2">
    <citation type="submission" date="2022-05" db="EMBL/GenBank/DDBJ databases">
        <authorList>
            <person name="Pathak J."/>
            <person name="Thiruvengadam V."/>
            <person name="Gracy G.R."/>
        </authorList>
    </citation>
    <scope>NUCLEOTIDE SEQUENCE</scope>
</reference>
<dbReference type="SUPFAM" id="SSF48264">
    <property type="entry name" value="Cytochrome P450"/>
    <property type="match status" value="1"/>
</dbReference>
<evidence type="ECO:0000256" key="7">
    <source>
        <dbReference type="ARBA" id="ARBA00023033"/>
    </source>
</evidence>
<proteinExistence type="evidence at transcript level"/>
<dbReference type="GO" id="GO:0005737">
    <property type="term" value="C:cytoplasm"/>
    <property type="evidence" value="ECO:0007669"/>
    <property type="project" value="TreeGrafter"/>
</dbReference>
<dbReference type="InterPro" id="IPR001128">
    <property type="entry name" value="Cyt_P450"/>
</dbReference>